<dbReference type="Gene3D" id="3.40.190.10">
    <property type="entry name" value="Periplasmic binding protein-like II"/>
    <property type="match status" value="2"/>
</dbReference>
<evidence type="ECO:0000259" key="6">
    <source>
        <dbReference type="SMART" id="SM00062"/>
    </source>
</evidence>
<dbReference type="PANTHER" id="PTHR30085:SF6">
    <property type="entry name" value="ABC TRANSPORTER GLUTAMINE-BINDING PROTEIN GLNH"/>
    <property type="match status" value="1"/>
</dbReference>
<dbReference type="AlphaFoldDB" id="A0A256G5T6"/>
<comment type="similarity">
    <text evidence="1 4">Belongs to the bacterial solute-binding protein 3 family.</text>
</comment>
<feature type="chain" id="PRO_5013214134" evidence="5">
    <location>
        <begin position="41"/>
        <end position="290"/>
    </location>
</feature>
<evidence type="ECO:0000313" key="8">
    <source>
        <dbReference type="Proteomes" id="UP000215590"/>
    </source>
</evidence>
<dbReference type="EMBL" id="NNRJ01000009">
    <property type="protein sequence ID" value="OYR22021.1"/>
    <property type="molecule type" value="Genomic_DNA"/>
</dbReference>
<gene>
    <name evidence="7" type="ORF">CEV31_0378</name>
</gene>
<evidence type="ECO:0000313" key="7">
    <source>
        <dbReference type="EMBL" id="OYR22021.1"/>
    </source>
</evidence>
<dbReference type="SMART" id="SM00062">
    <property type="entry name" value="PBPb"/>
    <property type="match status" value="1"/>
</dbReference>
<dbReference type="SUPFAM" id="SSF53850">
    <property type="entry name" value="Periplasmic binding protein-like II"/>
    <property type="match status" value="1"/>
</dbReference>
<accession>A0A256G5T6</accession>
<dbReference type="InterPro" id="IPR001638">
    <property type="entry name" value="Solute-binding_3/MltF_N"/>
</dbReference>
<dbReference type="GO" id="GO:0006865">
    <property type="term" value="P:amino acid transport"/>
    <property type="evidence" value="ECO:0007669"/>
    <property type="project" value="TreeGrafter"/>
</dbReference>
<comment type="caution">
    <text evidence="7">The sequence shown here is derived from an EMBL/GenBank/DDBJ whole genome shotgun (WGS) entry which is preliminary data.</text>
</comment>
<dbReference type="InterPro" id="IPR051455">
    <property type="entry name" value="Bact_solute-bind_prot3"/>
</dbReference>
<feature type="domain" description="Solute-binding protein family 3/N-terminal" evidence="6">
    <location>
        <begin position="51"/>
        <end position="273"/>
    </location>
</feature>
<evidence type="ECO:0000256" key="3">
    <source>
        <dbReference type="ARBA" id="ARBA00022729"/>
    </source>
</evidence>
<keyword evidence="2" id="KW-0813">Transport</keyword>
<dbReference type="GO" id="GO:0030288">
    <property type="term" value="C:outer membrane-bounded periplasmic space"/>
    <property type="evidence" value="ECO:0007669"/>
    <property type="project" value="TreeGrafter"/>
</dbReference>
<organism evidence="7 8">
    <name type="scientific">Brucella thiophenivorans</name>
    <dbReference type="NCBI Taxonomy" id="571255"/>
    <lineage>
        <taxon>Bacteria</taxon>
        <taxon>Pseudomonadati</taxon>
        <taxon>Pseudomonadota</taxon>
        <taxon>Alphaproteobacteria</taxon>
        <taxon>Hyphomicrobiales</taxon>
        <taxon>Brucellaceae</taxon>
        <taxon>Brucella/Ochrobactrum group</taxon>
        <taxon>Brucella</taxon>
    </lineage>
</organism>
<dbReference type="Proteomes" id="UP000215590">
    <property type="component" value="Unassembled WGS sequence"/>
</dbReference>
<name>A0A256G5T6_9HYPH</name>
<evidence type="ECO:0000256" key="1">
    <source>
        <dbReference type="ARBA" id="ARBA00010333"/>
    </source>
</evidence>
<dbReference type="Pfam" id="PF00497">
    <property type="entry name" value="SBP_bac_3"/>
    <property type="match status" value="1"/>
</dbReference>
<keyword evidence="8" id="KW-1185">Reference proteome</keyword>
<evidence type="ECO:0000256" key="4">
    <source>
        <dbReference type="RuleBase" id="RU003744"/>
    </source>
</evidence>
<dbReference type="GO" id="GO:0005576">
    <property type="term" value="C:extracellular region"/>
    <property type="evidence" value="ECO:0007669"/>
    <property type="project" value="TreeGrafter"/>
</dbReference>
<protein>
    <submittedName>
        <fullName evidence="7">Bacterial extracellular solute-binding, 3 family protein</fullName>
    </submittedName>
</protein>
<sequence>MAASFWWILSILKKGTSMIKKLAFSTVAVCAVLSAQSAMADTLSTIKERDKLVVGVKNDYAPYGYLNDKGEIVGFEIELAKYVAKELLGSEDKIELVPVVAANRIEFLSAGRVDVVFATLGISPERDRVIDFTTQYVSAGGPSIMMAQEAKLDKWDQFKGQPVCGIQGSYFNKKMTEDFGMKLVAFKNPPEAYRALKDNRCIGFVFDDITLRMKLREADWAGYKIAVQPYEFAPMGGGIREGDVAFKEVVDKAIHKAEAEGKLIEWEKEFNMPASDYIAERAKAAAAANN</sequence>
<dbReference type="PROSITE" id="PS01039">
    <property type="entry name" value="SBP_BACTERIAL_3"/>
    <property type="match status" value="1"/>
</dbReference>
<evidence type="ECO:0000256" key="2">
    <source>
        <dbReference type="ARBA" id="ARBA00022448"/>
    </source>
</evidence>
<dbReference type="PANTHER" id="PTHR30085">
    <property type="entry name" value="AMINO ACID ABC TRANSPORTER PERMEASE"/>
    <property type="match status" value="1"/>
</dbReference>
<proteinExistence type="inferred from homology"/>
<feature type="signal peptide" evidence="5">
    <location>
        <begin position="1"/>
        <end position="40"/>
    </location>
</feature>
<keyword evidence="3 5" id="KW-0732">Signal</keyword>
<dbReference type="CDD" id="cd13693">
    <property type="entry name" value="PBP2_polar_AA"/>
    <property type="match status" value="1"/>
</dbReference>
<dbReference type="InterPro" id="IPR018313">
    <property type="entry name" value="SBP_3_CS"/>
</dbReference>
<reference evidence="7 8" key="1">
    <citation type="submission" date="2017-07" db="EMBL/GenBank/DDBJ databases">
        <title>Phylogenetic study on the rhizospheric bacterium Ochrobactrum sp. A44.</title>
        <authorList>
            <person name="Krzyzanowska D.M."/>
            <person name="Ossowicki A."/>
            <person name="Rajewska M."/>
            <person name="Maciag T."/>
            <person name="Kaczynski Z."/>
            <person name="Czerwicka M."/>
            <person name="Jafra S."/>
        </authorList>
    </citation>
    <scope>NUCLEOTIDE SEQUENCE [LARGE SCALE GENOMIC DNA]</scope>
    <source>
        <strain evidence="7 8">DSM 7216</strain>
    </source>
</reference>
<evidence type="ECO:0000256" key="5">
    <source>
        <dbReference type="SAM" id="SignalP"/>
    </source>
</evidence>